<evidence type="ECO:0000313" key="3">
    <source>
        <dbReference type="Proteomes" id="UP001197378"/>
    </source>
</evidence>
<evidence type="ECO:0000256" key="1">
    <source>
        <dbReference type="SAM" id="Phobius"/>
    </source>
</evidence>
<dbReference type="AlphaFoldDB" id="A0AAE2YS15"/>
<feature type="transmembrane region" description="Helical" evidence="1">
    <location>
        <begin position="193"/>
        <end position="212"/>
    </location>
</feature>
<comment type="caution">
    <text evidence="2">The sequence shown here is derived from an EMBL/GenBank/DDBJ whole genome shotgun (WGS) entry which is preliminary data.</text>
</comment>
<feature type="transmembrane region" description="Helical" evidence="1">
    <location>
        <begin position="118"/>
        <end position="138"/>
    </location>
</feature>
<keyword evidence="1" id="KW-0472">Membrane</keyword>
<name>A0AAE2YS15_9PROT</name>
<reference evidence="2" key="1">
    <citation type="journal article" date="2021" name="ISME J.">
        <title>Genomic evolution of the class Acidithiobacillia: deep-branching Proteobacteria living in extreme acidic conditions.</title>
        <authorList>
            <person name="Moya-Beltran A."/>
            <person name="Beard S."/>
            <person name="Rojas-Villalobos C."/>
            <person name="Issotta F."/>
            <person name="Gallardo Y."/>
            <person name="Ulloa R."/>
            <person name="Giaveno A."/>
            <person name="Degli Esposti M."/>
            <person name="Johnson D.B."/>
            <person name="Quatrini R."/>
        </authorList>
    </citation>
    <scope>NUCLEOTIDE SEQUENCE</scope>
    <source>
        <strain evidence="2">VAN18-1</strain>
    </source>
</reference>
<proteinExistence type="predicted"/>
<dbReference type="EMBL" id="JAAXYO010000180">
    <property type="protein sequence ID" value="MBU2788948.1"/>
    <property type="molecule type" value="Genomic_DNA"/>
</dbReference>
<feature type="transmembrane region" description="Helical" evidence="1">
    <location>
        <begin position="6"/>
        <end position="26"/>
    </location>
</feature>
<evidence type="ECO:0008006" key="4">
    <source>
        <dbReference type="Google" id="ProtNLM"/>
    </source>
</evidence>
<dbReference type="RefSeq" id="WP_215871706.1">
    <property type="nucleotide sequence ID" value="NZ_JAAXYO010000180.1"/>
</dbReference>
<organism evidence="2 3">
    <name type="scientific">Igneacidithiobacillus copahuensis</name>
    <dbReference type="NCBI Taxonomy" id="2724909"/>
    <lineage>
        <taxon>Bacteria</taxon>
        <taxon>Pseudomonadati</taxon>
        <taxon>Pseudomonadota</taxon>
        <taxon>Acidithiobacillia</taxon>
        <taxon>Acidithiobacillales</taxon>
        <taxon>Acidithiobacillaceae</taxon>
        <taxon>Igneacidithiobacillus</taxon>
    </lineage>
</organism>
<keyword evidence="1" id="KW-0812">Transmembrane</keyword>
<feature type="transmembrane region" description="Helical" evidence="1">
    <location>
        <begin position="90"/>
        <end position="112"/>
    </location>
</feature>
<evidence type="ECO:0000313" key="2">
    <source>
        <dbReference type="EMBL" id="MBU2788948.1"/>
    </source>
</evidence>
<feature type="transmembrane region" description="Helical" evidence="1">
    <location>
        <begin position="66"/>
        <end position="83"/>
    </location>
</feature>
<feature type="transmembrane region" description="Helical" evidence="1">
    <location>
        <begin position="232"/>
        <end position="255"/>
    </location>
</feature>
<sequence length="257" mass="28056">MEWIVLLISAVLLPIFPLSLIFNRLVATAPGPWGRALALLVLPQLGILLLYHTGPFLPLPVLGQRIWLMMVLFTAVFYAFRAVSAREISIWSRLSASSGLALTWFLVASGSAMHFTELFALAWSVPAALLMIWAGLLSQRMGGAYLGLRGGLATELPRLSGLITISALALVATPIFPGFFAMLQVFHLLSLSWLWPLLLLLMIWGWSIGKFLQDLLFGIYQGEPLTDIGSTVTSVGAGVLFLFALFGLVWSGLWIGN</sequence>
<feature type="transmembrane region" description="Helical" evidence="1">
    <location>
        <begin position="33"/>
        <end position="54"/>
    </location>
</feature>
<feature type="transmembrane region" description="Helical" evidence="1">
    <location>
        <begin position="159"/>
        <end position="181"/>
    </location>
</feature>
<keyword evidence="1" id="KW-1133">Transmembrane helix</keyword>
<protein>
    <recommendedName>
        <fullName evidence="4">NADH:quinone oxidoreductase/Mrp antiporter membrane subunit domain-containing protein</fullName>
    </recommendedName>
</protein>
<gene>
    <name evidence="2" type="ORF">HFQ13_12180</name>
</gene>
<dbReference type="Proteomes" id="UP001197378">
    <property type="component" value="Unassembled WGS sequence"/>
</dbReference>
<keyword evidence="3" id="KW-1185">Reference proteome</keyword>
<accession>A0AAE2YS15</accession>